<sequence>MQSLDQKIQTYFFCCQGLWLSCFGKIEGKTVGELMKKDRYYAEQKRALRAVNKELGTDWKIPLIQPTDILEELKRYQTKALAEGIRRGTLLERRRLYRKTKNKEC</sequence>
<evidence type="ECO:0000313" key="1">
    <source>
        <dbReference type="EMBL" id="KRL81790.1"/>
    </source>
</evidence>
<dbReference type="AlphaFoldDB" id="A0A0R1TM85"/>
<comment type="caution">
    <text evidence="1">The sequence shown here is derived from an EMBL/GenBank/DDBJ whole genome shotgun (WGS) entry which is preliminary data.</text>
</comment>
<organism evidence="1 2">
    <name type="scientific">Ligilactobacillus equi DSM 15833 = JCM 10991</name>
    <dbReference type="NCBI Taxonomy" id="1423740"/>
    <lineage>
        <taxon>Bacteria</taxon>
        <taxon>Bacillati</taxon>
        <taxon>Bacillota</taxon>
        <taxon>Bacilli</taxon>
        <taxon>Lactobacillales</taxon>
        <taxon>Lactobacillaceae</taxon>
        <taxon>Ligilactobacillus</taxon>
    </lineage>
</organism>
<accession>A0A0R1TM85</accession>
<evidence type="ECO:0000313" key="2">
    <source>
        <dbReference type="Proteomes" id="UP000051048"/>
    </source>
</evidence>
<gene>
    <name evidence="1" type="ORF">FC36_GL001383</name>
</gene>
<dbReference type="Proteomes" id="UP000051048">
    <property type="component" value="Unassembled WGS sequence"/>
</dbReference>
<name>A0A0R1TM85_9LACO</name>
<dbReference type="PATRIC" id="fig|1423740.3.peg.1492"/>
<dbReference type="PROSITE" id="PS51257">
    <property type="entry name" value="PROKAR_LIPOPROTEIN"/>
    <property type="match status" value="1"/>
</dbReference>
<dbReference type="EMBL" id="AZFH01000031">
    <property type="protein sequence ID" value="KRL81790.1"/>
    <property type="molecule type" value="Genomic_DNA"/>
</dbReference>
<reference evidence="1 2" key="1">
    <citation type="journal article" date="2015" name="Genome Announc.">
        <title>Expanding the biotechnology potential of lactobacilli through comparative genomics of 213 strains and associated genera.</title>
        <authorList>
            <person name="Sun Z."/>
            <person name="Harris H.M."/>
            <person name="McCann A."/>
            <person name="Guo C."/>
            <person name="Argimon S."/>
            <person name="Zhang W."/>
            <person name="Yang X."/>
            <person name="Jeffery I.B."/>
            <person name="Cooney J.C."/>
            <person name="Kagawa T.F."/>
            <person name="Liu W."/>
            <person name="Song Y."/>
            <person name="Salvetti E."/>
            <person name="Wrobel A."/>
            <person name="Rasinkangas P."/>
            <person name="Parkhill J."/>
            <person name="Rea M.C."/>
            <person name="O'Sullivan O."/>
            <person name="Ritari J."/>
            <person name="Douillard F.P."/>
            <person name="Paul Ross R."/>
            <person name="Yang R."/>
            <person name="Briner A.E."/>
            <person name="Felis G.E."/>
            <person name="de Vos W.M."/>
            <person name="Barrangou R."/>
            <person name="Klaenhammer T.R."/>
            <person name="Caufield P.W."/>
            <person name="Cui Y."/>
            <person name="Zhang H."/>
            <person name="O'Toole P.W."/>
        </authorList>
    </citation>
    <scope>NUCLEOTIDE SEQUENCE [LARGE SCALE GENOMIC DNA]</scope>
    <source>
        <strain evidence="1 2">DSM 15833</strain>
    </source>
</reference>
<proteinExistence type="predicted"/>
<protein>
    <submittedName>
        <fullName evidence="1">Uncharacterized protein</fullName>
    </submittedName>
</protein>